<reference evidence="2" key="1">
    <citation type="submission" date="2021-01" db="EMBL/GenBank/DDBJ databases">
        <title>Whole genome shotgun sequence of Planosporangium mesophilum NBRC 109066.</title>
        <authorList>
            <person name="Komaki H."/>
            <person name="Tamura T."/>
        </authorList>
    </citation>
    <scope>NUCLEOTIDE SEQUENCE</scope>
    <source>
        <strain evidence="2">NBRC 109066</strain>
    </source>
</reference>
<gene>
    <name evidence="2" type="ORF">Pme01_50100</name>
</gene>
<dbReference type="Pfam" id="PF00144">
    <property type="entry name" value="Beta-lactamase"/>
    <property type="match status" value="1"/>
</dbReference>
<dbReference type="GO" id="GO:0016787">
    <property type="term" value="F:hydrolase activity"/>
    <property type="evidence" value="ECO:0007669"/>
    <property type="project" value="UniProtKB-KW"/>
</dbReference>
<dbReference type="PANTHER" id="PTHR43283:SF3">
    <property type="entry name" value="BETA-LACTAMASE FAMILY PROTEIN (AFU_ORTHOLOGUE AFUA_5G07500)"/>
    <property type="match status" value="1"/>
</dbReference>
<evidence type="ECO:0000259" key="1">
    <source>
        <dbReference type="Pfam" id="PF00144"/>
    </source>
</evidence>
<dbReference type="RefSeq" id="WP_168118115.1">
    <property type="nucleotide sequence ID" value="NZ_BOON01000051.1"/>
</dbReference>
<dbReference type="InterPro" id="IPR012338">
    <property type="entry name" value="Beta-lactam/transpept-like"/>
</dbReference>
<dbReference type="SUPFAM" id="SSF56601">
    <property type="entry name" value="beta-lactamase/transpeptidase-like"/>
    <property type="match status" value="1"/>
</dbReference>
<dbReference type="AlphaFoldDB" id="A0A8J3X671"/>
<keyword evidence="2" id="KW-0378">Hydrolase</keyword>
<comment type="caution">
    <text evidence="2">The sequence shown here is derived from an EMBL/GenBank/DDBJ whole genome shotgun (WGS) entry which is preliminary data.</text>
</comment>
<protein>
    <submittedName>
        <fullName evidence="2">Serine hydrolase</fullName>
    </submittedName>
</protein>
<proteinExistence type="predicted"/>
<accession>A0A8J3X671</accession>
<name>A0A8J3X671_9ACTN</name>
<dbReference type="Proteomes" id="UP000599074">
    <property type="component" value="Unassembled WGS sequence"/>
</dbReference>
<dbReference type="Gene3D" id="3.40.710.10">
    <property type="entry name" value="DD-peptidase/beta-lactamase superfamily"/>
    <property type="match status" value="1"/>
</dbReference>
<dbReference type="InterPro" id="IPR050789">
    <property type="entry name" value="Diverse_Enzym_Activities"/>
</dbReference>
<keyword evidence="3" id="KW-1185">Reference proteome</keyword>
<sequence length="425" mass="47890">MERIAVPERTAVAERTAIEPTADPAQLGFDPARLDRLDRHFAEYVDSGRLPGWQIVVTRRGEVAHASTYGYRKREERIPVEPDTLWRIYSMTKPITSVAAMMLWERGLFELTDEISRWLPEFADLRVYDKGSALRPYTMPATEPIRVWHLLTHTSGLTYGFLHNHVVDRLYRDEGFDLYPPAGMDLEAACEVWARLPLLYQPGTAWGYSVATDVLGRLIEVVSGEPLDSFFAERIFDRLGMTDTRWWVEGDDVKRLAGLYTPHPIDGHAAHADDLGRLALRRPTMLSGGGGLISTAADYHRFTQMLLREGELDGQRLLSNRTVRFMVRNHLPDRQDLGTLSTGGFAETTLDGIGFGLGFAVVEDPIPSRVPSNVGEYYWGGAASTAFWVDPVEELTAMFFTQLLPSSTYPIRPQLRQLVYSALVD</sequence>
<dbReference type="EMBL" id="BOON01000051">
    <property type="protein sequence ID" value="GII25413.1"/>
    <property type="molecule type" value="Genomic_DNA"/>
</dbReference>
<evidence type="ECO:0000313" key="3">
    <source>
        <dbReference type="Proteomes" id="UP000599074"/>
    </source>
</evidence>
<feature type="domain" description="Beta-lactamase-related" evidence="1">
    <location>
        <begin position="37"/>
        <end position="415"/>
    </location>
</feature>
<dbReference type="InterPro" id="IPR001466">
    <property type="entry name" value="Beta-lactam-related"/>
</dbReference>
<dbReference type="PANTHER" id="PTHR43283">
    <property type="entry name" value="BETA-LACTAMASE-RELATED"/>
    <property type="match status" value="1"/>
</dbReference>
<evidence type="ECO:0000313" key="2">
    <source>
        <dbReference type="EMBL" id="GII25413.1"/>
    </source>
</evidence>
<organism evidence="2 3">
    <name type="scientific">Planosporangium mesophilum</name>
    <dbReference type="NCBI Taxonomy" id="689768"/>
    <lineage>
        <taxon>Bacteria</taxon>
        <taxon>Bacillati</taxon>
        <taxon>Actinomycetota</taxon>
        <taxon>Actinomycetes</taxon>
        <taxon>Micromonosporales</taxon>
        <taxon>Micromonosporaceae</taxon>
        <taxon>Planosporangium</taxon>
    </lineage>
</organism>